<feature type="transmembrane region" description="Helical" evidence="11">
    <location>
        <begin position="51"/>
        <end position="73"/>
    </location>
</feature>
<keyword evidence="8 14" id="KW-0675">Receptor</keyword>
<proteinExistence type="predicted"/>
<feature type="transmembrane region" description="Helical" evidence="11">
    <location>
        <begin position="85"/>
        <end position="105"/>
    </location>
</feature>
<feature type="transmembrane region" description="Helical" evidence="11">
    <location>
        <begin position="160"/>
        <end position="181"/>
    </location>
</feature>
<dbReference type="FunFam" id="1.20.1070.10:FF:000074">
    <property type="entry name" value="probable G-protein coupled receptor 173"/>
    <property type="match status" value="1"/>
</dbReference>
<dbReference type="KEGG" id="pmrn:116951215"/>
<evidence type="ECO:0000256" key="9">
    <source>
        <dbReference type="ARBA" id="ARBA00023180"/>
    </source>
</evidence>
<protein>
    <submittedName>
        <fullName evidence="14">Probable G protein-coupled receptor 85</fullName>
    </submittedName>
</protein>
<evidence type="ECO:0000256" key="10">
    <source>
        <dbReference type="ARBA" id="ARBA00023224"/>
    </source>
</evidence>
<accession>A0AAJ7XA17</accession>
<dbReference type="RefSeq" id="XP_032825593.1">
    <property type="nucleotide sequence ID" value="XM_032969702.1"/>
</dbReference>
<feature type="transmembrane region" description="Helical" evidence="11">
    <location>
        <begin position="313"/>
        <end position="336"/>
    </location>
</feature>
<reference evidence="14" key="1">
    <citation type="submission" date="2025-08" db="UniProtKB">
        <authorList>
            <consortium name="RefSeq"/>
        </authorList>
    </citation>
    <scope>IDENTIFICATION</scope>
    <source>
        <tissue evidence="14">Sperm</tissue>
    </source>
</reference>
<dbReference type="Proteomes" id="UP001318040">
    <property type="component" value="Chromosome 42"/>
</dbReference>
<keyword evidence="3 11" id="KW-0812">Transmembrane</keyword>
<evidence type="ECO:0000256" key="3">
    <source>
        <dbReference type="ARBA" id="ARBA00022692"/>
    </source>
</evidence>
<dbReference type="GeneID" id="116951215"/>
<dbReference type="GO" id="GO:0004930">
    <property type="term" value="F:G protein-coupled receptor activity"/>
    <property type="evidence" value="ECO:0007669"/>
    <property type="project" value="UniProtKB-KW"/>
</dbReference>
<name>A0AAJ7XA17_PETMA</name>
<feature type="transmembrane region" description="Helical" evidence="11">
    <location>
        <begin position="125"/>
        <end position="148"/>
    </location>
</feature>
<keyword evidence="4 11" id="KW-1133">Transmembrane helix</keyword>
<keyword evidence="7" id="KW-1015">Disulfide bond</keyword>
<evidence type="ECO:0000313" key="13">
    <source>
        <dbReference type="Proteomes" id="UP001318040"/>
    </source>
</evidence>
<comment type="subcellular location">
    <subcellularLocation>
        <location evidence="1">Cell membrane</location>
        <topology evidence="1">Multi-pass membrane protein</topology>
    </subcellularLocation>
</comment>
<evidence type="ECO:0000256" key="1">
    <source>
        <dbReference type="ARBA" id="ARBA00004651"/>
    </source>
</evidence>
<keyword evidence="13" id="KW-1185">Reference proteome</keyword>
<evidence type="ECO:0000256" key="6">
    <source>
        <dbReference type="ARBA" id="ARBA00023136"/>
    </source>
</evidence>
<evidence type="ECO:0000256" key="7">
    <source>
        <dbReference type="ARBA" id="ARBA00023157"/>
    </source>
</evidence>
<dbReference type="GO" id="GO:0005886">
    <property type="term" value="C:plasma membrane"/>
    <property type="evidence" value="ECO:0007669"/>
    <property type="project" value="UniProtKB-SubCell"/>
</dbReference>
<evidence type="ECO:0000256" key="8">
    <source>
        <dbReference type="ARBA" id="ARBA00023170"/>
    </source>
</evidence>
<gene>
    <name evidence="14" type="primary">LOC116951215</name>
</gene>
<dbReference type="SUPFAM" id="SSF81321">
    <property type="entry name" value="Family A G protein-coupled receptor-like"/>
    <property type="match status" value="1"/>
</dbReference>
<dbReference type="PANTHER" id="PTHR19268:SF2">
    <property type="entry name" value="G-PROTEIN COUPLED RECEPTORS FAMILY 1 PROFILE DOMAIN-CONTAINING PROTEIN"/>
    <property type="match status" value="1"/>
</dbReference>
<feature type="transmembrane region" description="Helical" evidence="11">
    <location>
        <begin position="342"/>
        <end position="364"/>
    </location>
</feature>
<dbReference type="PRINTS" id="PR00237">
    <property type="entry name" value="GPCRRHODOPSN"/>
</dbReference>
<dbReference type="PROSITE" id="PS50262">
    <property type="entry name" value="G_PROTEIN_RECEP_F1_2"/>
    <property type="match status" value="1"/>
</dbReference>
<keyword evidence="10" id="KW-0807">Transducer</keyword>
<dbReference type="InterPro" id="IPR017452">
    <property type="entry name" value="GPCR_Rhodpsn_7TM"/>
</dbReference>
<evidence type="ECO:0000313" key="14">
    <source>
        <dbReference type="RefSeq" id="XP_032825593.1"/>
    </source>
</evidence>
<dbReference type="InterPro" id="IPR051509">
    <property type="entry name" value="GPCR_Orphan/Phoenixin"/>
</dbReference>
<sequence>MANIININVSSSGSGGGGGGAGTAAGGGVISAAASAAGLYLPSREPAGGKLASLGIIIFASLAGNLLLSFHVLRQKSLHRAPYYFLLDLCLADAARAAVCFPFVWASAMRGSVWPYEPLGCKVVAFFSVLSAFHAVFVLFCVAITRYIAIAHHRFYCKRVTLWTCVAVLCTAWTLSVAMAFPPVFDIGTYKYIRDEGQCHFEHRHFRANDSLGFMLMLVVIIVATHVVYAKLVCFVHEHRRMRPAQVVPAVSHNWTFHGPGATGQAASNWIAGFGRGPTPPTLVGIRQNFFAQNKRLLAVDDFKAEKRIGRMFYAITLAFLALWLPYLVACFWRVFARGHTLPHGFVATAAWLTYGQACVNPLLCYASNRELRRSFWSNLAQCRKSPTVPQEAYCVIGRQCE</sequence>
<evidence type="ECO:0000256" key="5">
    <source>
        <dbReference type="ARBA" id="ARBA00023040"/>
    </source>
</evidence>
<keyword evidence="9" id="KW-0325">Glycoprotein</keyword>
<dbReference type="InterPro" id="IPR000276">
    <property type="entry name" value="GPCR_Rhodpsn"/>
</dbReference>
<evidence type="ECO:0000256" key="11">
    <source>
        <dbReference type="SAM" id="Phobius"/>
    </source>
</evidence>
<feature type="transmembrane region" description="Helical" evidence="11">
    <location>
        <begin position="212"/>
        <end position="234"/>
    </location>
</feature>
<dbReference type="Gene3D" id="1.20.1070.10">
    <property type="entry name" value="Rhodopsin 7-helix transmembrane proteins"/>
    <property type="match status" value="1"/>
</dbReference>
<keyword evidence="2" id="KW-1003">Cell membrane</keyword>
<evidence type="ECO:0000259" key="12">
    <source>
        <dbReference type="PROSITE" id="PS50262"/>
    </source>
</evidence>
<evidence type="ECO:0000256" key="4">
    <source>
        <dbReference type="ARBA" id="ARBA00022989"/>
    </source>
</evidence>
<dbReference type="AlphaFoldDB" id="A0AAJ7XA17"/>
<evidence type="ECO:0000256" key="2">
    <source>
        <dbReference type="ARBA" id="ARBA00022475"/>
    </source>
</evidence>
<organism evidence="13 14">
    <name type="scientific">Petromyzon marinus</name>
    <name type="common">Sea lamprey</name>
    <dbReference type="NCBI Taxonomy" id="7757"/>
    <lineage>
        <taxon>Eukaryota</taxon>
        <taxon>Metazoa</taxon>
        <taxon>Chordata</taxon>
        <taxon>Craniata</taxon>
        <taxon>Vertebrata</taxon>
        <taxon>Cyclostomata</taxon>
        <taxon>Hyperoartia</taxon>
        <taxon>Petromyzontiformes</taxon>
        <taxon>Petromyzontidae</taxon>
        <taxon>Petromyzon</taxon>
    </lineage>
</organism>
<dbReference type="PANTHER" id="PTHR19268">
    <property type="entry name" value="G PROTEIN-COUPLED RECEPTOR"/>
    <property type="match status" value="1"/>
</dbReference>
<keyword evidence="5" id="KW-0297">G-protein coupled receptor</keyword>
<keyword evidence="6 11" id="KW-0472">Membrane</keyword>
<feature type="domain" description="G-protein coupled receptors family 1 profile" evidence="12">
    <location>
        <begin position="64"/>
        <end position="365"/>
    </location>
</feature>
<dbReference type="Pfam" id="PF00001">
    <property type="entry name" value="7tm_1"/>
    <property type="match status" value="1"/>
</dbReference>